<dbReference type="EMBL" id="UFVD01000001">
    <property type="protein sequence ID" value="SUX10966.1"/>
    <property type="molecule type" value="Genomic_DNA"/>
</dbReference>
<dbReference type="Pfam" id="PF00149">
    <property type="entry name" value="Metallophos"/>
    <property type="match status" value="1"/>
</dbReference>
<accession>A0A381DJX9</accession>
<dbReference type="GeneID" id="93089836"/>
<dbReference type="PANTHER" id="PTHR12905">
    <property type="entry name" value="METALLOPHOSPHOESTERASE"/>
    <property type="match status" value="1"/>
</dbReference>
<sequence>MLIIHASDIHCDKFLMEKILDLKYDALCISGDLLDEPSRMAIDTQIKTFKKFFKELKKPILICSGNHDLDTKWIKDIKRVHCDDIKDVKKLKFGCVPFGCKDFAKYKKCDILITHVPPFGSACAFDLNNCKDLGDKFLTNALGEGIVKPKFILCGHIHNPKERYEKFLGVKILNSSCNVYDICV</sequence>
<dbReference type="STRING" id="32024.GCA_000788295_01371"/>
<dbReference type="Proteomes" id="UP000254920">
    <property type="component" value="Unassembled WGS sequence"/>
</dbReference>
<dbReference type="InterPro" id="IPR004843">
    <property type="entry name" value="Calcineurin-like_PHP"/>
</dbReference>
<organism evidence="2 3">
    <name type="scientific">Campylobacter sputorum subsp. sputorum</name>
    <dbReference type="NCBI Taxonomy" id="32024"/>
    <lineage>
        <taxon>Bacteria</taxon>
        <taxon>Pseudomonadati</taxon>
        <taxon>Campylobacterota</taxon>
        <taxon>Epsilonproteobacteria</taxon>
        <taxon>Campylobacterales</taxon>
        <taxon>Campylobacteraceae</taxon>
        <taxon>Campylobacter</taxon>
    </lineage>
</organism>
<name>A0A381DJX9_9BACT</name>
<feature type="domain" description="Calcineurin-like phosphoesterase" evidence="1">
    <location>
        <begin position="1"/>
        <end position="160"/>
    </location>
</feature>
<protein>
    <submittedName>
        <fullName evidence="2">Ser/Thr protein phosphatase family protein</fullName>
    </submittedName>
</protein>
<dbReference type="Gene3D" id="3.60.21.10">
    <property type="match status" value="2"/>
</dbReference>
<proteinExistence type="predicted"/>
<dbReference type="OrthoDB" id="332939at2"/>
<dbReference type="AlphaFoldDB" id="A0A381DJX9"/>
<gene>
    <name evidence="2" type="ORF">NCTC12475_01179</name>
</gene>
<dbReference type="GO" id="GO:0016787">
    <property type="term" value="F:hydrolase activity"/>
    <property type="evidence" value="ECO:0007669"/>
    <property type="project" value="InterPro"/>
</dbReference>
<evidence type="ECO:0000313" key="3">
    <source>
        <dbReference type="Proteomes" id="UP000254920"/>
    </source>
</evidence>
<reference evidence="2 3" key="1">
    <citation type="submission" date="2018-06" db="EMBL/GenBank/DDBJ databases">
        <authorList>
            <consortium name="Pathogen Informatics"/>
            <person name="Doyle S."/>
        </authorList>
    </citation>
    <scope>NUCLEOTIDE SEQUENCE [LARGE SCALE GENOMIC DNA]</scope>
    <source>
        <strain evidence="2 3">NCTC12475</strain>
    </source>
</reference>
<keyword evidence="3" id="KW-1185">Reference proteome</keyword>
<dbReference type="InterPro" id="IPR029052">
    <property type="entry name" value="Metallo-depent_PP-like"/>
</dbReference>
<evidence type="ECO:0000259" key="1">
    <source>
        <dbReference type="Pfam" id="PF00149"/>
    </source>
</evidence>
<dbReference type="SUPFAM" id="SSF56300">
    <property type="entry name" value="Metallo-dependent phosphatases"/>
    <property type="match status" value="1"/>
</dbReference>
<dbReference type="RefSeq" id="WP_089181754.1">
    <property type="nucleotide sequence ID" value="NZ_CP043427.1"/>
</dbReference>
<evidence type="ECO:0000313" key="2">
    <source>
        <dbReference type="EMBL" id="SUX10966.1"/>
    </source>
</evidence>
<dbReference type="CDD" id="cd00838">
    <property type="entry name" value="MPP_superfamily"/>
    <property type="match status" value="1"/>
</dbReference>
<dbReference type="PANTHER" id="PTHR12905:SF0">
    <property type="entry name" value="CALCINEURIN-LIKE PHOSPHOESTERASE DOMAIN-CONTAINING PROTEIN"/>
    <property type="match status" value="1"/>
</dbReference>
<dbReference type="InterPro" id="IPR051693">
    <property type="entry name" value="UPF0046_metallophosphoest"/>
</dbReference>